<dbReference type="SUPFAM" id="SSF56719">
    <property type="entry name" value="Type II DNA topoisomerase"/>
    <property type="match status" value="1"/>
</dbReference>
<keyword evidence="9 10" id="KW-0413">Isomerase</keyword>
<feature type="domain" description="DNA topoisomerase type IIA subunit B" evidence="13">
    <location>
        <begin position="720"/>
        <end position="881"/>
    </location>
</feature>
<feature type="domain" description="Toprim" evidence="14">
    <location>
        <begin position="912"/>
        <end position="1014"/>
    </location>
</feature>
<dbReference type="FunFam" id="3.30.565.10:FF:000004">
    <property type="entry name" value="DNA topoisomerase 2"/>
    <property type="match status" value="1"/>
</dbReference>
<dbReference type="CDD" id="cd03481">
    <property type="entry name" value="TopoIIA_Trans_ScTopoIIA"/>
    <property type="match status" value="1"/>
</dbReference>
<dbReference type="Pfam" id="PF00151">
    <property type="entry name" value="Lipase"/>
    <property type="match status" value="1"/>
</dbReference>
<dbReference type="GO" id="GO:0006629">
    <property type="term" value="P:lipid metabolic process"/>
    <property type="evidence" value="ECO:0007669"/>
    <property type="project" value="InterPro"/>
</dbReference>
<comment type="similarity">
    <text evidence="4 10">Belongs to the type II topoisomerase family.</text>
</comment>
<dbReference type="Gene3D" id="3.30.1490.30">
    <property type="match status" value="1"/>
</dbReference>
<dbReference type="GO" id="GO:0003677">
    <property type="term" value="F:DNA binding"/>
    <property type="evidence" value="ECO:0007669"/>
    <property type="project" value="UniProtKB-UniRule"/>
</dbReference>
<keyword evidence="8 10" id="KW-0238">DNA-binding</keyword>
<evidence type="ECO:0000259" key="13">
    <source>
        <dbReference type="Pfam" id="PF00204"/>
    </source>
</evidence>
<evidence type="ECO:0000256" key="1">
    <source>
        <dbReference type="ARBA" id="ARBA00000185"/>
    </source>
</evidence>
<feature type="signal peptide" evidence="11">
    <location>
        <begin position="1"/>
        <end position="19"/>
    </location>
</feature>
<dbReference type="EC" id="5.6.2.2" evidence="10"/>
<dbReference type="PANTHER" id="PTHR10169">
    <property type="entry name" value="DNA TOPOISOMERASE/GYRASE"/>
    <property type="match status" value="1"/>
</dbReference>
<evidence type="ECO:0000256" key="4">
    <source>
        <dbReference type="ARBA" id="ARBA00011080"/>
    </source>
</evidence>
<dbReference type="GO" id="GO:0000819">
    <property type="term" value="P:sister chromatid segregation"/>
    <property type="evidence" value="ECO:0007669"/>
    <property type="project" value="TreeGrafter"/>
</dbReference>
<dbReference type="GO" id="GO:0000712">
    <property type="term" value="P:resolution of meiotic recombination intermediates"/>
    <property type="evidence" value="ECO:0007669"/>
    <property type="project" value="TreeGrafter"/>
</dbReference>
<reference evidence="17" key="1">
    <citation type="submission" date="2013-05" db="EMBL/GenBank/DDBJ databases">
        <authorList>
            <person name="Yim A.K.Y."/>
            <person name="Chan T.F."/>
            <person name="Ji K.M."/>
            <person name="Liu X.Y."/>
            <person name="Zhou J.W."/>
            <person name="Li R.Q."/>
            <person name="Yang K.Y."/>
            <person name="Li J."/>
            <person name="Li M."/>
            <person name="Law P.T.W."/>
            <person name="Wu Y.L."/>
            <person name="Cai Z.L."/>
            <person name="Qin H."/>
            <person name="Bao Y."/>
            <person name="Leung R.K.K."/>
            <person name="Ng P.K.S."/>
            <person name="Zou J."/>
            <person name="Zhong X.J."/>
            <person name="Ran P.X."/>
            <person name="Zhong N.S."/>
            <person name="Liu Z.G."/>
            <person name="Tsui S.K.W."/>
        </authorList>
    </citation>
    <scope>NUCLEOTIDE SEQUENCE</scope>
    <source>
        <strain evidence="17">Derf</strain>
        <tissue evidence="17">Whole organism</tissue>
    </source>
</reference>
<evidence type="ECO:0000259" key="14">
    <source>
        <dbReference type="Pfam" id="PF01751"/>
    </source>
</evidence>
<dbReference type="InterPro" id="IPR029058">
    <property type="entry name" value="AB_hydrolase_fold"/>
</dbReference>
<comment type="subunit">
    <text evidence="10">Homodimer.</text>
</comment>
<dbReference type="InterPro" id="IPR020568">
    <property type="entry name" value="Ribosomal_Su5_D2-typ_SF"/>
</dbReference>
<dbReference type="GO" id="GO:0003918">
    <property type="term" value="F:DNA topoisomerase type II (double strand cut, ATP-hydrolyzing) activity"/>
    <property type="evidence" value="ECO:0007669"/>
    <property type="project" value="UniProtKB-UniRule"/>
</dbReference>
<dbReference type="CDD" id="cd00707">
    <property type="entry name" value="Pancreat_lipase_like"/>
    <property type="match status" value="1"/>
</dbReference>
<dbReference type="InterPro" id="IPR001241">
    <property type="entry name" value="Topo_IIA"/>
</dbReference>
<evidence type="ECO:0000256" key="11">
    <source>
        <dbReference type="SAM" id="SignalP"/>
    </source>
</evidence>
<evidence type="ECO:0000256" key="10">
    <source>
        <dbReference type="RuleBase" id="RU362094"/>
    </source>
</evidence>
<evidence type="ECO:0000256" key="6">
    <source>
        <dbReference type="ARBA" id="ARBA00022840"/>
    </source>
</evidence>
<feature type="domain" description="Lipase" evidence="12">
    <location>
        <begin position="22"/>
        <end position="352"/>
    </location>
</feature>
<dbReference type="GO" id="GO:0005634">
    <property type="term" value="C:nucleus"/>
    <property type="evidence" value="ECO:0007669"/>
    <property type="project" value="TreeGrafter"/>
</dbReference>
<dbReference type="Proteomes" id="UP000790347">
    <property type="component" value="Unassembled WGS sequence"/>
</dbReference>
<feature type="domain" description="C-terminal associated" evidence="16">
    <location>
        <begin position="1028"/>
        <end position="1164"/>
    </location>
</feature>
<comment type="catalytic activity">
    <reaction evidence="1 10">
        <text>ATP-dependent breakage, passage and rejoining of double-stranded DNA.</text>
        <dbReference type="EC" id="5.6.2.2"/>
    </reaction>
</comment>
<comment type="cofactor">
    <cofactor evidence="3">
        <name>Mg(2+)</name>
        <dbReference type="ChEBI" id="CHEBI:18420"/>
    </cofactor>
</comment>
<keyword evidence="18" id="KW-1185">Reference proteome</keyword>
<keyword evidence="6 10" id="KW-0067">ATP-binding</keyword>
<dbReference type="Pfam" id="PF00204">
    <property type="entry name" value="DNA_gyraseB"/>
    <property type="match status" value="1"/>
</dbReference>
<evidence type="ECO:0000256" key="3">
    <source>
        <dbReference type="ARBA" id="ARBA00001946"/>
    </source>
</evidence>
<dbReference type="InterPro" id="IPR050634">
    <property type="entry name" value="DNA_Topoisomerase_II"/>
</dbReference>
<dbReference type="SUPFAM" id="SSF54211">
    <property type="entry name" value="Ribosomal protein S5 domain 2-like"/>
    <property type="match status" value="1"/>
</dbReference>
<evidence type="ECO:0000256" key="7">
    <source>
        <dbReference type="ARBA" id="ARBA00023029"/>
    </source>
</evidence>
<dbReference type="Gene3D" id="3.40.50.670">
    <property type="match status" value="1"/>
</dbReference>
<evidence type="ECO:0000313" key="18">
    <source>
        <dbReference type="Proteomes" id="UP000790347"/>
    </source>
</evidence>
<comment type="function">
    <text evidence="10">Control of topological states of DNA by transient breakage and subsequent rejoining of DNA strands. Topoisomerase II makes double-strand breaks.</text>
</comment>
<dbReference type="Gene3D" id="2.60.60.20">
    <property type="entry name" value="PLAT/LH2 domain"/>
    <property type="match status" value="2"/>
</dbReference>
<dbReference type="SUPFAM" id="SSF55874">
    <property type="entry name" value="ATPase domain of HSP90 chaperone/DNA topoisomerase II/histidine kinase"/>
    <property type="match status" value="1"/>
</dbReference>
<dbReference type="GO" id="GO:0016298">
    <property type="term" value="F:lipase activity"/>
    <property type="evidence" value="ECO:0007669"/>
    <property type="project" value="InterPro"/>
</dbReference>
<dbReference type="Pfam" id="PF01751">
    <property type="entry name" value="Toprim"/>
    <property type="match status" value="1"/>
</dbReference>
<evidence type="ECO:0000256" key="2">
    <source>
        <dbReference type="ARBA" id="ARBA00001913"/>
    </source>
</evidence>
<dbReference type="InterPro" id="IPR036392">
    <property type="entry name" value="PLAT/LH2_dom_sf"/>
</dbReference>
<dbReference type="InterPro" id="IPR013759">
    <property type="entry name" value="Topo_IIA_B_C"/>
</dbReference>
<keyword evidence="7 10" id="KW-0799">Topoisomerase</keyword>
<comment type="cofactor">
    <cofactor evidence="2">
        <name>Ca(2+)</name>
        <dbReference type="ChEBI" id="CHEBI:29108"/>
    </cofactor>
</comment>
<dbReference type="Gene3D" id="3.30.565.10">
    <property type="entry name" value="Histidine kinase-like ATPase, C-terminal domain"/>
    <property type="match status" value="1"/>
</dbReference>
<reference evidence="17" key="2">
    <citation type="journal article" date="2022" name="Res Sq">
        <title>Comparative Genomics Reveals Insights into the Divergent Evolution of Astigmatic Mites and Household Pest Adaptations.</title>
        <authorList>
            <person name="Xiong Q."/>
            <person name="Wan A.T.-Y."/>
            <person name="Liu X.-Y."/>
            <person name="Fung C.S.-H."/>
            <person name="Xiao X."/>
            <person name="Malainual N."/>
            <person name="Hou J."/>
            <person name="Wang L."/>
            <person name="Wang M."/>
            <person name="Yang K."/>
            <person name="Cui Y."/>
            <person name="Leung E."/>
            <person name="Nong W."/>
            <person name="Shin S.-K."/>
            <person name="Au S."/>
            <person name="Jeong K.Y."/>
            <person name="Chew F.T."/>
            <person name="Hui J."/>
            <person name="Leung T.F."/>
            <person name="Tungtrongchitr A."/>
            <person name="Zhong N."/>
            <person name="Liu Z."/>
            <person name="Tsui S."/>
        </authorList>
    </citation>
    <scope>NUCLEOTIDE SEQUENCE</scope>
    <source>
        <strain evidence="17">Derf</strain>
        <tissue evidence="17">Whole organism</tissue>
    </source>
</reference>
<comment type="caution">
    <text evidence="17">The sequence shown here is derived from an EMBL/GenBank/DDBJ whole genome shotgun (WGS) entry which is preliminary data.</text>
</comment>
<proteinExistence type="inferred from homology"/>
<dbReference type="CDD" id="cd16930">
    <property type="entry name" value="HATPase_TopII-like"/>
    <property type="match status" value="1"/>
</dbReference>
<name>A0A922HMP5_DERFA</name>
<dbReference type="InterPro" id="IPR031660">
    <property type="entry name" value="TOPRIM_C"/>
</dbReference>
<dbReference type="PANTHER" id="PTHR10169:SF38">
    <property type="entry name" value="DNA TOPOISOMERASE 2"/>
    <property type="match status" value="1"/>
</dbReference>
<evidence type="ECO:0000256" key="5">
    <source>
        <dbReference type="ARBA" id="ARBA00022741"/>
    </source>
</evidence>
<dbReference type="InterPro" id="IPR033906">
    <property type="entry name" value="Lipase_N"/>
</dbReference>
<organism evidence="17 18">
    <name type="scientific">Dermatophagoides farinae</name>
    <name type="common">American house dust mite</name>
    <dbReference type="NCBI Taxonomy" id="6954"/>
    <lineage>
        <taxon>Eukaryota</taxon>
        <taxon>Metazoa</taxon>
        <taxon>Ecdysozoa</taxon>
        <taxon>Arthropoda</taxon>
        <taxon>Chelicerata</taxon>
        <taxon>Arachnida</taxon>
        <taxon>Acari</taxon>
        <taxon>Acariformes</taxon>
        <taxon>Sarcoptiformes</taxon>
        <taxon>Astigmata</taxon>
        <taxon>Psoroptidia</taxon>
        <taxon>Analgoidea</taxon>
        <taxon>Pyroglyphidae</taxon>
        <taxon>Dermatophagoidinae</taxon>
        <taxon>Dermatophagoides</taxon>
    </lineage>
</organism>
<dbReference type="InterPro" id="IPR036890">
    <property type="entry name" value="HATPase_C_sf"/>
</dbReference>
<dbReference type="PRINTS" id="PR00418">
    <property type="entry name" value="TPI2FAMILY"/>
</dbReference>
<dbReference type="InterPro" id="IPR013818">
    <property type="entry name" value="Lipase"/>
</dbReference>
<dbReference type="SUPFAM" id="SSF53474">
    <property type="entry name" value="alpha/beta-Hydrolases"/>
    <property type="match status" value="1"/>
</dbReference>
<dbReference type="Gene3D" id="3.40.50.1820">
    <property type="entry name" value="alpha/beta hydrolase"/>
    <property type="match status" value="1"/>
</dbReference>
<accession>A0A922HMP5</accession>
<keyword evidence="11" id="KW-0732">Signal</keyword>
<gene>
    <name evidence="17" type="primary">TOP2B_24</name>
    <name evidence="17" type="ORF">DERF_013593</name>
</gene>
<evidence type="ECO:0000256" key="9">
    <source>
        <dbReference type="ARBA" id="ARBA00023235"/>
    </source>
</evidence>
<dbReference type="EMBL" id="ASGP02000007">
    <property type="protein sequence ID" value="KAH9497616.1"/>
    <property type="molecule type" value="Genomic_DNA"/>
</dbReference>
<feature type="chain" id="PRO_5038092672" description="DNA topoisomerase 2" evidence="11">
    <location>
        <begin position="20"/>
        <end position="1292"/>
    </location>
</feature>
<feature type="domain" description="Histidine kinase/HSP90-like ATPase" evidence="15">
    <location>
        <begin position="534"/>
        <end position="632"/>
    </location>
</feature>
<evidence type="ECO:0000259" key="12">
    <source>
        <dbReference type="Pfam" id="PF00151"/>
    </source>
</evidence>
<dbReference type="InterPro" id="IPR003594">
    <property type="entry name" value="HATPase_dom"/>
</dbReference>
<evidence type="ECO:0000313" key="17">
    <source>
        <dbReference type="EMBL" id="KAH9497616.1"/>
    </source>
</evidence>
<dbReference type="GO" id="GO:0006265">
    <property type="term" value="P:DNA topological change"/>
    <property type="evidence" value="ECO:0007669"/>
    <property type="project" value="UniProtKB-UniRule"/>
</dbReference>
<dbReference type="SUPFAM" id="SSF49723">
    <property type="entry name" value="Lipase/lipooxygenase domain (PLAT/LH2 domain)"/>
    <property type="match status" value="2"/>
</dbReference>
<dbReference type="Pfam" id="PF16898">
    <property type="entry name" value="TOPRIM_C"/>
    <property type="match status" value="1"/>
</dbReference>
<keyword evidence="5 10" id="KW-0547">Nucleotide-binding</keyword>
<evidence type="ECO:0000259" key="16">
    <source>
        <dbReference type="Pfam" id="PF16898"/>
    </source>
</evidence>
<dbReference type="SMART" id="SM00433">
    <property type="entry name" value="TOP2c"/>
    <property type="match status" value="1"/>
</dbReference>
<dbReference type="InterPro" id="IPR006171">
    <property type="entry name" value="TOPRIM_dom"/>
</dbReference>
<dbReference type="Pfam" id="PF02518">
    <property type="entry name" value="HATPase_c"/>
    <property type="match status" value="1"/>
</dbReference>
<dbReference type="FunFam" id="3.40.50.670:FF:000001">
    <property type="entry name" value="DNA topoisomerase 2"/>
    <property type="match status" value="1"/>
</dbReference>
<evidence type="ECO:0000256" key="8">
    <source>
        <dbReference type="ARBA" id="ARBA00023125"/>
    </source>
</evidence>
<dbReference type="FunFam" id="3.30.230.10:FF:000008">
    <property type="entry name" value="DNA topoisomerase 2"/>
    <property type="match status" value="1"/>
</dbReference>
<dbReference type="InterPro" id="IPR013760">
    <property type="entry name" value="Topo_IIA-like_dom_sf"/>
</dbReference>
<dbReference type="Gene3D" id="3.30.230.10">
    <property type="match status" value="1"/>
</dbReference>
<dbReference type="PRINTS" id="PR01158">
    <property type="entry name" value="TOPISMRASEII"/>
</dbReference>
<protein>
    <recommendedName>
        <fullName evidence="10">DNA topoisomerase 2</fullName>
        <ecNumber evidence="10">5.6.2.2</ecNumber>
    </recommendedName>
</protein>
<dbReference type="InterPro" id="IPR001154">
    <property type="entry name" value="TopoII_euk"/>
</dbReference>
<dbReference type="InterPro" id="IPR013506">
    <property type="entry name" value="Topo_IIA_bsu_dom2"/>
</dbReference>
<dbReference type="PROSITE" id="PS51257">
    <property type="entry name" value="PROKAR_LIPOPROTEIN"/>
    <property type="match status" value="1"/>
</dbReference>
<dbReference type="InterPro" id="IPR014721">
    <property type="entry name" value="Ribsml_uS5_D2-typ_fold_subgr"/>
</dbReference>
<evidence type="ECO:0000259" key="15">
    <source>
        <dbReference type="Pfam" id="PF02518"/>
    </source>
</evidence>
<sequence>MIGKNLFIFLTFLLASCNAHKSVTYPGIGTFTDEDFYDPKWRPYVALPESPEKVDPNYVLYNRKIQYDPQTLHFNNTEILRLSHFDPKLDTKILVHGFMDGPLVNCWMYPMKDKLLSIHDVNVILVDWSKTNFFPYTQATANSRIAGAMTGILIQNLINEFNVSTSSFHLIGHSLGAHVVGYAGKWLNGKLAHITGLDPAGPYFEGVKNPAARLWHTDAQFVESIHTDAHHLLPDLGFGMYETCSHVDFYPNGGVSQPGCDQKRFTSIITDGLIHGITNLVASLGDVESYPVAYACKSYDDYRDGRCTSCGHDGSKCVILGPKTLDYKKFIKDPSVSQGKRFFLSTSPKENFFRFQYIIRITLSDESHGSESVHGKISLKFLDWEEEGETLTFNNHGQTFENGHSYSSLIVSDMKPSDLDRIQFKWSHGFNIIHHRMYIESLEVIPLSSTSATLKTPHHLSFKTDEFGIRDGQEQYNLPNKKRIEVPYQEKSQYELILLCPNTYIGSVEKEIKKMWVYDHPKGMVLRHVSYVPGLYRIFDEILVNAADNKIRDPKMSCIRIDINSEDNEISVYNNGRGIPVVIHEEEKIYVPTLIFGHLLTSSNYNDSEKKVVGGRNGNGAKLCNIFSTLFKIETSSREYNHSFSQVWKDNMKTAEEPIIRPSKGEDFTRVTFKPDLKKFNMTHLDKDIVDLFSRRAYDIAGSSKGVKVFLNGECLPVRGFKSYVNMFIKDNEDANNEPLKLAYEVVNDRWEIGVALSDKGFQQISFVNNIDTTRGGTHVDHVVDQIIDKLIKTVKKKSEKSKVDLKPHQIRNHLWVFVNCLIDNPTFSSQTKERMTLQSKKFGSICVPTKKFFQSIMEIKIIDSFVNWCFFKQKFEMDAKICSKKIIDIQDIPNLEDAKKAGTCSALYCSLILTEGHSAKSSVTARLGVERDKFGIFSLRGNMLNVREASDNHIMANAEINNLVKILGLQYKKEYTSIDDLYTLRYGKVLIMTDQDLDGSHTAGLIINFFHKYWPSLINLQYLERIITPIVMVSKENFFKRLFYSLPEFNDWKDEIPNIECYNIKYNKGLASWSSAEANEYISNMKRIKIRYDDDVDDKAIDLAFSSKMIETRKLWIKQEIKERRRRRDNGEKEIYLYEDKTYEVSIKDFIYKQLIHYFIMNNERFQYIIRITLSDESHGSESVHGKISLKFLDWEDEGETLTFNNHGQTFENGHSYSSLIVSDMKPSDLDRIQFKWSHGFNIIHHRMYIESLEVIPLSSTSATLKTPHHLSFKTDEFGIRDGQEVIFKRE</sequence>
<dbReference type="GO" id="GO:0005524">
    <property type="term" value="F:ATP binding"/>
    <property type="evidence" value="ECO:0007669"/>
    <property type="project" value="UniProtKB-UniRule"/>
</dbReference>